<dbReference type="PATRIC" id="fig|931277.6.peg.1053"/>
<evidence type="ECO:0000256" key="6">
    <source>
        <dbReference type="ARBA" id="ARBA00023295"/>
    </source>
</evidence>
<dbReference type="Gene3D" id="3.20.20.300">
    <property type="entry name" value="Glycoside hydrolase, family 3, N-terminal domain"/>
    <property type="match status" value="1"/>
</dbReference>
<dbReference type="InterPro" id="IPR019800">
    <property type="entry name" value="Glyco_hydro_3_AS"/>
</dbReference>
<feature type="domain" description="Fibronectin type III-like" evidence="8">
    <location>
        <begin position="657"/>
        <end position="726"/>
    </location>
</feature>
<dbReference type="SUPFAM" id="SSF51445">
    <property type="entry name" value="(Trans)glycosidases"/>
    <property type="match status" value="1"/>
</dbReference>
<evidence type="ECO:0000256" key="3">
    <source>
        <dbReference type="ARBA" id="ARBA00012744"/>
    </source>
</evidence>
<evidence type="ECO:0000313" key="10">
    <source>
        <dbReference type="Proteomes" id="UP000011568"/>
    </source>
</evidence>
<dbReference type="Gene3D" id="3.40.50.1700">
    <property type="entry name" value="Glycoside hydrolase family 3 C-terminal domain"/>
    <property type="match status" value="1"/>
</dbReference>
<evidence type="ECO:0000256" key="4">
    <source>
        <dbReference type="ARBA" id="ARBA00022729"/>
    </source>
</evidence>
<dbReference type="InterPro" id="IPR017853">
    <property type="entry name" value="GH"/>
</dbReference>
<feature type="region of interest" description="Disordered" evidence="7">
    <location>
        <begin position="1"/>
        <end position="26"/>
    </location>
</feature>
<dbReference type="RefSeq" id="WP_004052441.1">
    <property type="nucleotide sequence ID" value="NZ_AOMC01000079.1"/>
</dbReference>
<protein>
    <recommendedName>
        <fullName evidence="3">beta-glucosidase</fullName>
        <ecNumber evidence="3">3.2.1.21</ecNumber>
    </recommendedName>
</protein>
<evidence type="ECO:0000256" key="1">
    <source>
        <dbReference type="ARBA" id="ARBA00000448"/>
    </source>
</evidence>
<dbReference type="InterPro" id="IPR036962">
    <property type="entry name" value="Glyco_hydro_3_N_sf"/>
</dbReference>
<dbReference type="InterPro" id="IPR051915">
    <property type="entry name" value="Cellulose_Degrad_GH3"/>
</dbReference>
<dbReference type="InterPro" id="IPR001764">
    <property type="entry name" value="Glyco_hydro_3_N"/>
</dbReference>
<comment type="caution">
    <text evidence="9">The sequence shown here is derived from an EMBL/GenBank/DDBJ whole genome shotgun (WGS) entry which is preliminary data.</text>
</comment>
<evidence type="ECO:0000313" key="9">
    <source>
        <dbReference type="EMBL" id="EMA47309.1"/>
    </source>
</evidence>
<dbReference type="EMBL" id="AOMC01000079">
    <property type="protein sequence ID" value="EMA47309.1"/>
    <property type="molecule type" value="Genomic_DNA"/>
</dbReference>
<dbReference type="InterPro" id="IPR013783">
    <property type="entry name" value="Ig-like_fold"/>
</dbReference>
<dbReference type="GO" id="GO:0008422">
    <property type="term" value="F:beta-glucosidase activity"/>
    <property type="evidence" value="ECO:0007669"/>
    <property type="project" value="UniProtKB-EC"/>
</dbReference>
<evidence type="ECO:0000259" key="8">
    <source>
        <dbReference type="SMART" id="SM01217"/>
    </source>
</evidence>
<dbReference type="EC" id="3.2.1.21" evidence="3"/>
<evidence type="ECO:0000256" key="2">
    <source>
        <dbReference type="ARBA" id="ARBA00005336"/>
    </source>
</evidence>
<dbReference type="PRINTS" id="PR00133">
    <property type="entry name" value="GLHYDRLASE3"/>
</dbReference>
<dbReference type="FunFam" id="2.60.40.10:FF:000495">
    <property type="entry name" value="Periplasmic beta-glucosidase"/>
    <property type="match status" value="1"/>
</dbReference>
<accession>M0MRD9</accession>
<dbReference type="Pfam" id="PF00933">
    <property type="entry name" value="Glyco_hydro_3"/>
    <property type="match status" value="1"/>
</dbReference>
<dbReference type="InterPro" id="IPR026891">
    <property type="entry name" value="Fn3-like"/>
</dbReference>
<keyword evidence="6" id="KW-0326">Glycosidase</keyword>
<comment type="catalytic activity">
    <reaction evidence="1">
        <text>Hydrolysis of terminal, non-reducing beta-D-glucosyl residues with release of beta-D-glucose.</text>
        <dbReference type="EC" id="3.2.1.21"/>
    </reaction>
</comment>
<dbReference type="NCBIfam" id="NF011678">
    <property type="entry name" value="PRK15098.1"/>
    <property type="match status" value="1"/>
</dbReference>
<reference evidence="9 10" key="1">
    <citation type="journal article" date="2014" name="PLoS Genet.">
        <title>Phylogenetically driven sequencing of extremely halophilic archaea reveals strategies for static and dynamic osmo-response.</title>
        <authorList>
            <person name="Becker E.A."/>
            <person name="Seitzer P.M."/>
            <person name="Tritt A."/>
            <person name="Larsen D."/>
            <person name="Krusor M."/>
            <person name="Yao A.I."/>
            <person name="Wu D."/>
            <person name="Madern D."/>
            <person name="Eisen J.A."/>
            <person name="Darling A.E."/>
            <person name="Facciotti M.T."/>
        </authorList>
    </citation>
    <scope>NUCLEOTIDE SEQUENCE [LARGE SCALE GENOMIC DNA]</scope>
    <source>
        <strain evidence="9 10">DSM 1307</strain>
    </source>
</reference>
<dbReference type="GO" id="GO:0009251">
    <property type="term" value="P:glucan catabolic process"/>
    <property type="evidence" value="ECO:0007669"/>
    <property type="project" value="TreeGrafter"/>
</dbReference>
<dbReference type="PROSITE" id="PS00775">
    <property type="entry name" value="GLYCOSYL_HYDROL_F3"/>
    <property type="match status" value="1"/>
</dbReference>
<organism evidence="9 10">
    <name type="scientific">Halococcus morrhuae DSM 1307</name>
    <dbReference type="NCBI Taxonomy" id="931277"/>
    <lineage>
        <taxon>Archaea</taxon>
        <taxon>Methanobacteriati</taxon>
        <taxon>Methanobacteriota</taxon>
        <taxon>Stenosarchaea group</taxon>
        <taxon>Halobacteria</taxon>
        <taxon>Halobacteriales</taxon>
        <taxon>Halococcaceae</taxon>
        <taxon>Halococcus</taxon>
    </lineage>
</organism>
<dbReference type="OrthoDB" id="30657at2157"/>
<dbReference type="Proteomes" id="UP000011568">
    <property type="component" value="Unassembled WGS sequence"/>
</dbReference>
<dbReference type="SMART" id="SM01217">
    <property type="entry name" value="Fn3_like"/>
    <property type="match status" value="1"/>
</dbReference>
<gene>
    <name evidence="9" type="ORF">C448_05403</name>
</gene>
<dbReference type="STRING" id="931277.C448_05403"/>
<keyword evidence="5 9" id="KW-0378">Hydrolase</keyword>
<dbReference type="Pfam" id="PF01915">
    <property type="entry name" value="Glyco_hydro_3_C"/>
    <property type="match status" value="1"/>
</dbReference>
<dbReference type="InterPro" id="IPR036881">
    <property type="entry name" value="Glyco_hydro_3_C_sf"/>
</dbReference>
<dbReference type="AlphaFoldDB" id="M0MRD9"/>
<name>M0MRD9_HALMO</name>
<dbReference type="Gene3D" id="2.60.40.10">
    <property type="entry name" value="Immunoglobulins"/>
    <property type="match status" value="1"/>
</dbReference>
<dbReference type="PANTHER" id="PTHR30620:SF16">
    <property type="entry name" value="LYSOSOMAL BETA GLUCOSIDASE"/>
    <property type="match status" value="1"/>
</dbReference>
<dbReference type="InterPro" id="IPR002772">
    <property type="entry name" value="Glyco_hydro_3_C"/>
</dbReference>
<comment type="similarity">
    <text evidence="2">Belongs to the glycosyl hydrolase 3 family.</text>
</comment>
<evidence type="ECO:0000256" key="5">
    <source>
        <dbReference type="ARBA" id="ARBA00022801"/>
    </source>
</evidence>
<evidence type="ECO:0000256" key="7">
    <source>
        <dbReference type="SAM" id="MobiDB-lite"/>
    </source>
</evidence>
<dbReference type="FunFam" id="3.20.20.300:FF:000005">
    <property type="entry name" value="Periplasmic beta-glucosidase"/>
    <property type="match status" value="1"/>
</dbReference>
<dbReference type="eggNOG" id="arCOG04634">
    <property type="taxonomic scope" value="Archaea"/>
</dbReference>
<sequence>MGDGPASRGDGRREADGTTDPVGAIGSDRSIEALLNELTLSEKVGQLNQLNGTDETGPSVGTVDLDAEIAAGRVGSMLNTDGMAARERYQRLAVEESRLGIPLLFGFDVVHGYETVFPTPLAEAASWDRETVRANAAAAAAETAAAGITWTFSPPCDVARDARWGRSMESSGEDPYLAAELTHERVRGYQGTDLAAPDTMLACVKHFVGYGDVLAGREYNTVDVSETALRERHLPPFEAAVEAGVGSVMTAFTDFERVPVGAHKGLLRDLLKDEWGFDGVVVSDWNSVRELLPHGIAVDEREAARAALEAGTDVDMVGHIYSKELEELVAEGTVAESLLDDAVRRVLETKRRLGLFEDPYRYFDDARRESVVGSERHREAAREGARESMVLLENDGMLPLTDAGTVAVGGALATEGTDVLGEWRARGDGDDAVPILAGIENAVDAARIEFVEGYDRFGETTPEKRDELVETVAGADVAVLAVGEPWELSGECSSRTDISLPGDQRAVLEAALETGTPVVTVILSGRPLAIPWTAENVPAVLEAWHPGSEGGNAVADVLFGDHSPSGKLPMSFPRTVGQVPLQYDELPTGRPEATAEPGWSSSYVDCPNDPLYAFGHGLSYTEFAYDDLAIGAQTISPTDHLDIEATVENIGERAGREVVQLYVRDVVGSRSRPTIELAGFEKISLEPGERRRVAFELGPKTLATWTADGERRVESGEFEVFVGRASDDLRLSNGFTVAE</sequence>
<keyword evidence="10" id="KW-1185">Reference proteome</keyword>
<dbReference type="Pfam" id="PF14310">
    <property type="entry name" value="Fn3-like"/>
    <property type="match status" value="1"/>
</dbReference>
<proteinExistence type="inferred from homology"/>
<dbReference type="PANTHER" id="PTHR30620">
    <property type="entry name" value="PERIPLASMIC BETA-GLUCOSIDASE-RELATED"/>
    <property type="match status" value="1"/>
</dbReference>
<dbReference type="SUPFAM" id="SSF52279">
    <property type="entry name" value="Beta-D-glucan exohydrolase, C-terminal domain"/>
    <property type="match status" value="1"/>
</dbReference>
<keyword evidence="4" id="KW-0732">Signal</keyword>